<evidence type="ECO:0000313" key="2">
    <source>
        <dbReference type="Proteomes" id="UP001465976"/>
    </source>
</evidence>
<dbReference type="SUPFAM" id="SSF51556">
    <property type="entry name" value="Metallo-dependent hydrolases"/>
    <property type="match status" value="1"/>
</dbReference>
<accession>A0ABR3FRE0</accession>
<comment type="caution">
    <text evidence="1">The sequence shown here is derived from an EMBL/GenBank/DDBJ whole genome shotgun (WGS) entry which is preliminary data.</text>
</comment>
<reference evidence="1 2" key="1">
    <citation type="submission" date="2024-02" db="EMBL/GenBank/DDBJ databases">
        <title>A draft genome for the cacao thread blight pathogen Marasmius crinis-equi.</title>
        <authorList>
            <person name="Cohen S.P."/>
            <person name="Baruah I.K."/>
            <person name="Amoako-Attah I."/>
            <person name="Bukari Y."/>
            <person name="Meinhardt L.W."/>
            <person name="Bailey B.A."/>
        </authorList>
    </citation>
    <scope>NUCLEOTIDE SEQUENCE [LARGE SCALE GENOMIC DNA]</scope>
    <source>
        <strain evidence="1 2">GH-76</strain>
    </source>
</reference>
<name>A0ABR3FRE0_9AGAR</name>
<dbReference type="EMBL" id="JBAHYK010000135">
    <property type="protein sequence ID" value="KAL0577826.1"/>
    <property type="molecule type" value="Genomic_DNA"/>
</dbReference>
<organism evidence="1 2">
    <name type="scientific">Marasmius crinis-equi</name>
    <dbReference type="NCBI Taxonomy" id="585013"/>
    <lineage>
        <taxon>Eukaryota</taxon>
        <taxon>Fungi</taxon>
        <taxon>Dikarya</taxon>
        <taxon>Basidiomycota</taxon>
        <taxon>Agaricomycotina</taxon>
        <taxon>Agaricomycetes</taxon>
        <taxon>Agaricomycetidae</taxon>
        <taxon>Agaricales</taxon>
        <taxon>Marasmiineae</taxon>
        <taxon>Marasmiaceae</taxon>
        <taxon>Marasmius</taxon>
    </lineage>
</organism>
<dbReference type="InterPro" id="IPR011059">
    <property type="entry name" value="Metal-dep_hydrolase_composite"/>
</dbReference>
<dbReference type="Gene3D" id="2.30.40.10">
    <property type="entry name" value="Urease, subunit C, domain 1"/>
    <property type="match status" value="1"/>
</dbReference>
<dbReference type="Proteomes" id="UP001465976">
    <property type="component" value="Unassembled WGS sequence"/>
</dbReference>
<evidence type="ECO:0008006" key="3">
    <source>
        <dbReference type="Google" id="ProtNLM"/>
    </source>
</evidence>
<dbReference type="InterPro" id="IPR051781">
    <property type="entry name" value="Metallo-dep_Hydrolase"/>
</dbReference>
<proteinExistence type="predicted"/>
<gene>
    <name evidence="1" type="ORF">V5O48_004154</name>
</gene>
<sequence>MQLPSEHDETAPRTGTKIRILAGKLFNSDTLTFSENQVIDVDQESGLIVDVRNWSGEEENGEDGKSQIIDLRRMTILPGFVDVHVHRPKSSIYPHQEGINGVVGAESADGVDGCVREVRKQIGTGADWVKIYADYKPRSRILDVSPSNSGRSISTFNDSELRAMIDTVHSYGVKIAAHAQALSSFKRLLRLGIDSIEHPVLDYGSDPQADAIDNLFSDWTSQDHTTFWVPTLAVIYKMKEFTGGKDTRANAAWERSAHMFKRALEVGFDKIACGGDTGAFPHGENALELKLMVELGADIRKVLRWATLSGWECLRDLNWEMTGAISLPLGDNDVRFGCIKSGWAADIIAIDSEDIEREFEHALERVVFVMKGGKIYKGGEIGSS</sequence>
<dbReference type="SUPFAM" id="SSF51338">
    <property type="entry name" value="Composite domain of metallo-dependent hydrolases"/>
    <property type="match status" value="2"/>
</dbReference>
<dbReference type="PANTHER" id="PTHR43135">
    <property type="entry name" value="ALPHA-D-RIBOSE 1-METHYLPHOSPHONATE 5-TRIPHOSPHATE DIPHOSPHATASE"/>
    <property type="match status" value="1"/>
</dbReference>
<evidence type="ECO:0000313" key="1">
    <source>
        <dbReference type="EMBL" id="KAL0577826.1"/>
    </source>
</evidence>
<protein>
    <recommendedName>
        <fullName evidence="3">Amidohydrolase-related domain-containing protein</fullName>
    </recommendedName>
</protein>
<dbReference type="InterPro" id="IPR032466">
    <property type="entry name" value="Metal_Hydrolase"/>
</dbReference>
<keyword evidence="2" id="KW-1185">Reference proteome</keyword>
<dbReference type="PANTHER" id="PTHR43135:SF3">
    <property type="entry name" value="ALPHA-D-RIBOSE 1-METHYLPHOSPHONATE 5-TRIPHOSPHATE DIPHOSPHATASE"/>
    <property type="match status" value="1"/>
</dbReference>
<dbReference type="Gene3D" id="3.20.20.140">
    <property type="entry name" value="Metal-dependent hydrolases"/>
    <property type="match status" value="1"/>
</dbReference>